<keyword evidence="2" id="KW-1185">Reference proteome</keyword>
<sequence>MKIYKTPESIVKTIEENLSVEQHCGDAEEIQPVQTRLFQPVHEFSNISLQFTLSHEVQWNYFNPVHVLRLRFSGIKLAVLDNPELPNIFL</sequence>
<reference evidence="1 2" key="1">
    <citation type="journal article" date="2024" name="G3 (Bethesda)">
        <title>Genome assembly of Hibiscus sabdariffa L. provides insights into metabolisms of medicinal natural products.</title>
        <authorList>
            <person name="Kim T."/>
        </authorList>
    </citation>
    <scope>NUCLEOTIDE SEQUENCE [LARGE SCALE GENOMIC DNA]</scope>
    <source>
        <strain evidence="1">TK-2024</strain>
        <tissue evidence="1">Old leaves</tissue>
    </source>
</reference>
<gene>
    <name evidence="1" type="ORF">V6N12_014273</name>
</gene>
<organism evidence="1 2">
    <name type="scientific">Hibiscus sabdariffa</name>
    <name type="common">roselle</name>
    <dbReference type="NCBI Taxonomy" id="183260"/>
    <lineage>
        <taxon>Eukaryota</taxon>
        <taxon>Viridiplantae</taxon>
        <taxon>Streptophyta</taxon>
        <taxon>Embryophyta</taxon>
        <taxon>Tracheophyta</taxon>
        <taxon>Spermatophyta</taxon>
        <taxon>Magnoliopsida</taxon>
        <taxon>eudicotyledons</taxon>
        <taxon>Gunneridae</taxon>
        <taxon>Pentapetalae</taxon>
        <taxon>rosids</taxon>
        <taxon>malvids</taxon>
        <taxon>Malvales</taxon>
        <taxon>Malvaceae</taxon>
        <taxon>Malvoideae</taxon>
        <taxon>Hibiscus</taxon>
    </lineage>
</organism>
<dbReference type="EMBL" id="JBBPBM010000024">
    <property type="protein sequence ID" value="KAK8541646.1"/>
    <property type="molecule type" value="Genomic_DNA"/>
</dbReference>
<comment type="caution">
    <text evidence="1">The sequence shown here is derived from an EMBL/GenBank/DDBJ whole genome shotgun (WGS) entry which is preliminary data.</text>
</comment>
<proteinExistence type="predicted"/>
<name>A0ABR2DJP9_9ROSI</name>
<evidence type="ECO:0000313" key="1">
    <source>
        <dbReference type="EMBL" id="KAK8541646.1"/>
    </source>
</evidence>
<protein>
    <submittedName>
        <fullName evidence="1">Uncharacterized protein</fullName>
    </submittedName>
</protein>
<accession>A0ABR2DJP9</accession>
<evidence type="ECO:0000313" key="2">
    <source>
        <dbReference type="Proteomes" id="UP001472677"/>
    </source>
</evidence>
<dbReference type="Proteomes" id="UP001472677">
    <property type="component" value="Unassembled WGS sequence"/>
</dbReference>